<gene>
    <name evidence="3" type="ORF">QRD43_01585</name>
</gene>
<name>A0ABT7LCJ7_9BURK</name>
<keyword evidence="4" id="KW-1185">Reference proteome</keyword>
<proteinExistence type="predicted"/>
<reference evidence="3 4" key="1">
    <citation type="submission" date="2023-06" db="EMBL/GenBank/DDBJ databases">
        <title>Pelomonas sp. APW6 16S ribosomal RNA gene genome sequencing and assembly.</title>
        <authorList>
            <person name="Woo H."/>
        </authorList>
    </citation>
    <scope>NUCLEOTIDE SEQUENCE [LARGE SCALE GENOMIC DNA]</scope>
    <source>
        <strain evidence="3 4">APW6</strain>
    </source>
</reference>
<evidence type="ECO:0000256" key="1">
    <source>
        <dbReference type="ARBA" id="ARBA00022801"/>
    </source>
</evidence>
<dbReference type="InterPro" id="IPR036866">
    <property type="entry name" value="RibonucZ/Hydroxyglut_hydro"/>
</dbReference>
<sequence length="275" mass="29550">MQITQIRNATVLLEFTSGGQAVGLLVDPMLADAGALPSLRYLGGTRRRNPLVPLPAGAAPALERATHALITHCQKGHFDHLDRAGRRFLRERALPVACMPDDAGWLAARGLVTLPLSGPQRQSFLGGHITPIPCLHGRGWVGRLMAHGMGYLIEMPGEPSVYVAGDTVLTDPVRHCLSVLKPDLAILPAGGARFDLGGEILMDAEELAAAVRDYGGQVLVNHLEALDHCPVSRAEVRERAAFLGARLWVPQDGETRRYEPAGAPQRAACASRPQR</sequence>
<evidence type="ECO:0000313" key="3">
    <source>
        <dbReference type="EMBL" id="MDL5030584.1"/>
    </source>
</evidence>
<protein>
    <submittedName>
        <fullName evidence="3">MBL fold metallo-hydrolase</fullName>
    </submittedName>
</protein>
<keyword evidence="1" id="KW-0378">Hydrolase</keyword>
<dbReference type="PANTHER" id="PTHR43546:SF9">
    <property type="entry name" value="L-ASCORBATE-6-PHOSPHATE LACTONASE ULAG-RELATED"/>
    <property type="match status" value="1"/>
</dbReference>
<feature type="region of interest" description="Disordered" evidence="2">
    <location>
        <begin position="256"/>
        <end position="275"/>
    </location>
</feature>
<dbReference type="EMBL" id="JASVDS010000001">
    <property type="protein sequence ID" value="MDL5030584.1"/>
    <property type="molecule type" value="Genomic_DNA"/>
</dbReference>
<accession>A0ABT7LCJ7</accession>
<evidence type="ECO:0000256" key="2">
    <source>
        <dbReference type="SAM" id="MobiDB-lite"/>
    </source>
</evidence>
<dbReference type="RefSeq" id="WP_285980717.1">
    <property type="nucleotide sequence ID" value="NZ_JASVDS010000001.1"/>
</dbReference>
<comment type="caution">
    <text evidence="3">The sequence shown here is derived from an EMBL/GenBank/DDBJ whole genome shotgun (WGS) entry which is preliminary data.</text>
</comment>
<organism evidence="3 4">
    <name type="scientific">Roseateles subflavus</name>
    <dbReference type="NCBI Taxonomy" id="3053353"/>
    <lineage>
        <taxon>Bacteria</taxon>
        <taxon>Pseudomonadati</taxon>
        <taxon>Pseudomonadota</taxon>
        <taxon>Betaproteobacteria</taxon>
        <taxon>Burkholderiales</taxon>
        <taxon>Sphaerotilaceae</taxon>
        <taxon>Roseateles</taxon>
    </lineage>
</organism>
<dbReference type="PANTHER" id="PTHR43546">
    <property type="entry name" value="UPF0173 METAL-DEPENDENT HYDROLASE MJ1163-RELATED"/>
    <property type="match status" value="1"/>
</dbReference>
<dbReference type="SUPFAM" id="SSF56281">
    <property type="entry name" value="Metallo-hydrolase/oxidoreductase"/>
    <property type="match status" value="1"/>
</dbReference>
<evidence type="ECO:0000313" key="4">
    <source>
        <dbReference type="Proteomes" id="UP001238603"/>
    </source>
</evidence>
<dbReference type="Proteomes" id="UP001238603">
    <property type="component" value="Unassembled WGS sequence"/>
</dbReference>
<dbReference type="Gene3D" id="3.60.15.10">
    <property type="entry name" value="Ribonuclease Z/Hydroxyacylglutathione hydrolase-like"/>
    <property type="match status" value="1"/>
</dbReference>
<dbReference type="InterPro" id="IPR050114">
    <property type="entry name" value="UPF0173_UPF0282_UlaG_hydrolase"/>
</dbReference>